<protein>
    <submittedName>
        <fullName evidence="3">RUN and FYVE domain-containing protein 4</fullName>
    </submittedName>
</protein>
<dbReference type="Gene3D" id="2.30.42.10">
    <property type="match status" value="1"/>
</dbReference>
<dbReference type="Pfam" id="PF02759">
    <property type="entry name" value="RUN"/>
    <property type="match status" value="1"/>
</dbReference>
<name>A0A8E0S9W9_9TREM</name>
<accession>A0A8E0S9W9</accession>
<dbReference type="EMBL" id="LUCM01000780">
    <property type="protein sequence ID" value="KAA0200019.1"/>
    <property type="molecule type" value="Genomic_DNA"/>
</dbReference>
<evidence type="ECO:0000313" key="3">
    <source>
        <dbReference type="EMBL" id="KAA0200019.1"/>
    </source>
</evidence>
<dbReference type="InterPro" id="IPR001478">
    <property type="entry name" value="PDZ"/>
</dbReference>
<dbReference type="OrthoDB" id="9044749at2759"/>
<dbReference type="Proteomes" id="UP000728185">
    <property type="component" value="Unassembled WGS sequence"/>
</dbReference>
<dbReference type="InterPro" id="IPR004012">
    <property type="entry name" value="Run_dom"/>
</dbReference>
<evidence type="ECO:0000313" key="4">
    <source>
        <dbReference type="Proteomes" id="UP000728185"/>
    </source>
</evidence>
<dbReference type="InterPro" id="IPR036034">
    <property type="entry name" value="PDZ_sf"/>
</dbReference>
<keyword evidence="4" id="KW-1185">Reference proteome</keyword>
<dbReference type="InterPro" id="IPR037213">
    <property type="entry name" value="Run_dom_sf"/>
</dbReference>
<dbReference type="Gene3D" id="2.30.29.30">
    <property type="entry name" value="Pleckstrin-homology domain (PH domain)/Phosphotyrosine-binding domain (PTB)"/>
    <property type="match status" value="1"/>
</dbReference>
<evidence type="ECO:0000259" key="2">
    <source>
        <dbReference type="PROSITE" id="PS50826"/>
    </source>
</evidence>
<reference evidence="3" key="1">
    <citation type="submission" date="2019-05" db="EMBL/GenBank/DDBJ databases">
        <title>Annotation for the trematode Fasciolopsis buski.</title>
        <authorList>
            <person name="Choi Y.-J."/>
        </authorList>
    </citation>
    <scope>NUCLEOTIDE SEQUENCE</scope>
    <source>
        <strain evidence="3">HT</strain>
        <tissue evidence="3">Whole worm</tissue>
    </source>
</reference>
<dbReference type="PANTHER" id="PTHR46753:SF3">
    <property type="entry name" value="PDZ DOMAIN-CONTAINING PROTEIN"/>
    <property type="match status" value="1"/>
</dbReference>
<evidence type="ECO:0000259" key="1">
    <source>
        <dbReference type="PROSITE" id="PS50106"/>
    </source>
</evidence>
<dbReference type="Gene3D" id="1.20.58.900">
    <property type="match status" value="1"/>
</dbReference>
<dbReference type="PANTHER" id="PTHR46753">
    <property type="entry name" value="FYVE AND COILED-COIL DOMAIN-CONTAINING PROTEIN 1"/>
    <property type="match status" value="1"/>
</dbReference>
<dbReference type="PROSITE" id="PS50106">
    <property type="entry name" value="PDZ"/>
    <property type="match status" value="1"/>
</dbReference>
<dbReference type="InterPro" id="IPR011993">
    <property type="entry name" value="PH-like_dom_sf"/>
</dbReference>
<dbReference type="SUPFAM" id="SSF50156">
    <property type="entry name" value="PDZ domain-like"/>
    <property type="match status" value="1"/>
</dbReference>
<comment type="caution">
    <text evidence="3">The sequence shown here is derived from an EMBL/GenBank/DDBJ whole genome shotgun (WGS) entry which is preliminary data.</text>
</comment>
<organism evidence="3 4">
    <name type="scientific">Fasciolopsis buskii</name>
    <dbReference type="NCBI Taxonomy" id="27845"/>
    <lineage>
        <taxon>Eukaryota</taxon>
        <taxon>Metazoa</taxon>
        <taxon>Spiralia</taxon>
        <taxon>Lophotrochozoa</taxon>
        <taxon>Platyhelminthes</taxon>
        <taxon>Trematoda</taxon>
        <taxon>Digenea</taxon>
        <taxon>Plagiorchiida</taxon>
        <taxon>Echinostomata</taxon>
        <taxon>Echinostomatoidea</taxon>
        <taxon>Fasciolidae</taxon>
        <taxon>Fasciolopsis</taxon>
    </lineage>
</organism>
<sequence length="442" mass="50151">MLQTPAQFGVIKKCILDAHQKGMKRLDDHMQVVRNLCEAIESLFRYGLTDKNRSRDYYSWIEELLNKLKREKSFIHPDFSEAVKSVRRNSSLCTAQGRGRQMIRFLLQRGRLEFLVHQIQSRAQFAEKFYDPVQSVLAHEILVQIFGSLISELGRLSFHLDLDNTEFLDDTWEMPLLQKYELVPCFKLGAKLETIEGHVVVVKLDPGGVAAEDQRIELGDVIVTMYGQHLRQNASLIHTLRTQHEGKPVPIGVVKARMPDGSVYRPLRSILRRYGSAQLIPLTSCDSDSINSGSASSTRSFFLDNPWCQLVYWGQCEVGPDGGVHLINQCIMHVLMRQSSVNKPTPVSMELGELGVTVWPVRAEHNKAVCGSKPLFRHSFPQISSCGRRTDNTNYLAYIVGDEACTVAKHFRCFVFEAVDHAESKYLISGIAQGFDRTHWTL</sequence>
<dbReference type="SUPFAM" id="SSF140741">
    <property type="entry name" value="RUN domain-like"/>
    <property type="match status" value="1"/>
</dbReference>
<feature type="domain" description="RUN" evidence="2">
    <location>
        <begin position="27"/>
        <end position="165"/>
    </location>
</feature>
<gene>
    <name evidence="3" type="ORF">FBUS_08806</name>
</gene>
<proteinExistence type="predicted"/>
<dbReference type="SUPFAM" id="SSF50729">
    <property type="entry name" value="PH domain-like"/>
    <property type="match status" value="1"/>
</dbReference>
<dbReference type="AlphaFoldDB" id="A0A8E0S9W9"/>
<feature type="domain" description="PDZ" evidence="1">
    <location>
        <begin position="188"/>
        <end position="231"/>
    </location>
</feature>
<dbReference type="CDD" id="cd17682">
    <property type="entry name" value="RUN_RUFY4_like"/>
    <property type="match status" value="1"/>
</dbReference>
<dbReference type="PROSITE" id="PS50826">
    <property type="entry name" value="RUN"/>
    <property type="match status" value="1"/>
</dbReference>